<sequence>MTPRFQALERERDDLAYALKAVAATGAALMEAMRDAPPHVRIAAVNAYNDRCDDLIGSVLRCPPHLDPTVQEREPAVARWIPDISDQLVNSGQAIFPDDDPSP</sequence>
<reference evidence="1 2" key="1">
    <citation type="submission" date="2015-02" db="EMBL/GenBank/DDBJ databases">
        <title>Whole genome sequencing of multiple isolates of three species of pepper and tomato-infecting xanthomonads reveals genetic diversity in field strains and pinpoints effectors responsible for host specificity.</title>
        <authorList>
            <person name="Schwartz A."/>
            <person name="Dahlbeck D."/>
            <person name="Staskawicz B."/>
            <person name="Bart R."/>
            <person name="Potnis N."/>
            <person name="Minsavage G."/>
            <person name="Timilsina S."/>
            <person name="Goss E."/>
            <person name="Jones J."/>
            <person name="Vallad G."/>
            <person name="Barak J."/>
            <person name="Miller S."/>
            <person name="Ritchie D."/>
            <person name="Martins J.Jr."/>
            <person name="Patane J.S."/>
            <person name="Setubal J.C."/>
        </authorList>
    </citation>
    <scope>NUCLEOTIDE SEQUENCE [LARGE SCALE GENOMIC DNA]</scope>
    <source>
        <strain evidence="1 2">Xp3-15</strain>
    </source>
</reference>
<name>A0ABR5EYC4_XANPE</name>
<evidence type="ECO:0000313" key="1">
    <source>
        <dbReference type="EMBL" id="KLC12433.1"/>
    </source>
</evidence>
<dbReference type="EMBL" id="JZUY01000003">
    <property type="protein sequence ID" value="KLC12433.1"/>
    <property type="molecule type" value="Genomic_DNA"/>
</dbReference>
<evidence type="ECO:0000313" key="2">
    <source>
        <dbReference type="Proteomes" id="UP000035369"/>
    </source>
</evidence>
<keyword evidence="2" id="KW-1185">Reference proteome</keyword>
<protein>
    <submittedName>
        <fullName evidence="1">Uncharacterized protein</fullName>
    </submittedName>
</protein>
<gene>
    <name evidence="1" type="ORF">XP315_00095</name>
</gene>
<proteinExistence type="predicted"/>
<dbReference type="Proteomes" id="UP000035369">
    <property type="component" value="Unassembled WGS sequence"/>
</dbReference>
<organism evidence="1 2">
    <name type="scientific">Xanthomonas perforans</name>
    <dbReference type="NCBI Taxonomy" id="442694"/>
    <lineage>
        <taxon>Bacteria</taxon>
        <taxon>Pseudomonadati</taxon>
        <taxon>Pseudomonadota</taxon>
        <taxon>Gammaproteobacteria</taxon>
        <taxon>Lysobacterales</taxon>
        <taxon>Lysobacteraceae</taxon>
        <taxon>Xanthomonas</taxon>
    </lineage>
</organism>
<accession>A0ABR5EYC4</accession>
<comment type="caution">
    <text evidence="1">The sequence shown here is derived from an EMBL/GenBank/DDBJ whole genome shotgun (WGS) entry which is preliminary data.</text>
</comment>